<organism evidence="4 5">
    <name type="scientific">Sphingomonas hankookensis</name>
    <dbReference type="NCBI Taxonomy" id="563996"/>
    <lineage>
        <taxon>Bacteria</taxon>
        <taxon>Pseudomonadati</taxon>
        <taxon>Pseudomonadota</taxon>
        <taxon>Alphaproteobacteria</taxon>
        <taxon>Sphingomonadales</taxon>
        <taxon>Sphingomonadaceae</taxon>
        <taxon>Sphingomonas</taxon>
    </lineage>
</organism>
<gene>
    <name evidence="4" type="ORF">AVT10_16270</name>
</gene>
<dbReference type="RefSeq" id="WP_066691192.1">
    <property type="nucleotide sequence ID" value="NZ_LQQO01000028.1"/>
</dbReference>
<reference evidence="5" key="1">
    <citation type="submission" date="2016-01" db="EMBL/GenBank/DDBJ databases">
        <title>Draft genome of Chromobacterium sp. F49.</title>
        <authorList>
            <person name="Hong K.W."/>
        </authorList>
    </citation>
    <scope>NUCLEOTIDE SEQUENCE [LARGE SCALE GENOMIC DNA]</scope>
    <source>
        <strain evidence="5">CN3</strain>
    </source>
</reference>
<keyword evidence="1 4" id="KW-0808">Transferase</keyword>
<dbReference type="InterPro" id="IPR029044">
    <property type="entry name" value="Nucleotide-diphossugar_trans"/>
</dbReference>
<evidence type="ECO:0000256" key="1">
    <source>
        <dbReference type="ARBA" id="ARBA00022679"/>
    </source>
</evidence>
<dbReference type="Proteomes" id="UP000076609">
    <property type="component" value="Unassembled WGS sequence"/>
</dbReference>
<dbReference type="EMBL" id="LQQO01000028">
    <property type="protein sequence ID" value="KZE12304.1"/>
    <property type="molecule type" value="Genomic_DNA"/>
</dbReference>
<evidence type="ECO:0000313" key="4">
    <source>
        <dbReference type="EMBL" id="KZE12304.1"/>
    </source>
</evidence>
<keyword evidence="2" id="KW-0548">Nucleotidyltransferase</keyword>
<evidence type="ECO:0000259" key="3">
    <source>
        <dbReference type="Pfam" id="PF00483"/>
    </source>
</evidence>
<evidence type="ECO:0000313" key="5">
    <source>
        <dbReference type="Proteomes" id="UP000076609"/>
    </source>
</evidence>
<accession>A0ABR5YBY5</accession>
<protein>
    <submittedName>
        <fullName evidence="4">Nucleotidyl transferase</fullName>
    </submittedName>
</protein>
<dbReference type="Pfam" id="PF00483">
    <property type="entry name" value="NTP_transferase"/>
    <property type="match status" value="1"/>
</dbReference>
<evidence type="ECO:0000256" key="2">
    <source>
        <dbReference type="ARBA" id="ARBA00022695"/>
    </source>
</evidence>
<sequence>MQAVILSAGRGSRLLPLTQDMPKSIVPMANGTILDQQLAALAQAGIARAMVVVGYRADQIKRHLAARHLPIEVELRFNPFWAVASSIGSVWAARDVLHNPFCLMNGDSSFASAIIERAIAVPPRSVGLVVEPLGVPEEDDMLVRVDEGAVIRVSKSLATSYATHRSLGIIVGARDSGYGDALARVIGEADGYAAYHHDVISALAQTEPVEALVETSGDWIEIDRPDDILRWTARRGQ</sequence>
<dbReference type="Gene3D" id="3.90.550.10">
    <property type="entry name" value="Spore Coat Polysaccharide Biosynthesis Protein SpsA, Chain A"/>
    <property type="match status" value="1"/>
</dbReference>
<dbReference type="PANTHER" id="PTHR43584">
    <property type="entry name" value="NUCLEOTIDYL TRANSFERASE"/>
    <property type="match status" value="1"/>
</dbReference>
<comment type="caution">
    <text evidence="4">The sequence shown here is derived from an EMBL/GenBank/DDBJ whole genome shotgun (WGS) entry which is preliminary data.</text>
</comment>
<dbReference type="GO" id="GO:0016740">
    <property type="term" value="F:transferase activity"/>
    <property type="evidence" value="ECO:0007669"/>
    <property type="project" value="UniProtKB-KW"/>
</dbReference>
<dbReference type="InterPro" id="IPR050065">
    <property type="entry name" value="GlmU-like"/>
</dbReference>
<dbReference type="InterPro" id="IPR005835">
    <property type="entry name" value="NTP_transferase_dom"/>
</dbReference>
<dbReference type="SUPFAM" id="SSF53448">
    <property type="entry name" value="Nucleotide-diphospho-sugar transferases"/>
    <property type="match status" value="1"/>
</dbReference>
<proteinExistence type="predicted"/>
<feature type="domain" description="Nucleotidyl transferase" evidence="3">
    <location>
        <begin position="3"/>
        <end position="107"/>
    </location>
</feature>
<keyword evidence="5" id="KW-1185">Reference proteome</keyword>
<name>A0ABR5YBY5_9SPHN</name>
<dbReference type="PANTHER" id="PTHR43584:SF8">
    <property type="entry name" value="N-ACETYLMURAMATE ALPHA-1-PHOSPHATE URIDYLYLTRANSFERASE"/>
    <property type="match status" value="1"/>
</dbReference>